<dbReference type="AlphaFoldDB" id="A0A7I8JNP4"/>
<accession>A0A7I8JNP4</accession>
<name>A0A7I8JNP4_SPIIN</name>
<protein>
    <submittedName>
        <fullName evidence="1">Uncharacterized protein</fullName>
    </submittedName>
</protein>
<gene>
    <name evidence="1" type="ORF">SI7747_15018202</name>
</gene>
<organism evidence="1">
    <name type="scientific">Spirodela intermedia</name>
    <name type="common">Intermediate duckweed</name>
    <dbReference type="NCBI Taxonomy" id="51605"/>
    <lineage>
        <taxon>Eukaryota</taxon>
        <taxon>Viridiplantae</taxon>
        <taxon>Streptophyta</taxon>
        <taxon>Embryophyta</taxon>
        <taxon>Tracheophyta</taxon>
        <taxon>Spermatophyta</taxon>
        <taxon>Magnoliopsida</taxon>
        <taxon>Liliopsida</taxon>
        <taxon>Araceae</taxon>
        <taxon>Lemnoideae</taxon>
        <taxon>Spirodela</taxon>
    </lineage>
</organism>
<evidence type="ECO:0000313" key="1">
    <source>
        <dbReference type="EMBL" id="CAA2632605.1"/>
    </source>
</evidence>
<dbReference type="EMBL" id="LR743602">
    <property type="protein sequence ID" value="CAA2632605.1"/>
    <property type="molecule type" value="Genomic_DNA"/>
</dbReference>
<dbReference type="EMBL" id="CACRZD030000015">
    <property type="protein sequence ID" value="CAA6671794.1"/>
    <property type="molecule type" value="Genomic_DNA"/>
</dbReference>
<keyword evidence="2" id="KW-1185">Reference proteome</keyword>
<evidence type="ECO:0000313" key="2">
    <source>
        <dbReference type="Proteomes" id="UP001189122"/>
    </source>
</evidence>
<dbReference type="Proteomes" id="UP001189122">
    <property type="component" value="Unassembled WGS sequence"/>
</dbReference>
<reference evidence="1 2" key="1">
    <citation type="submission" date="2019-12" db="EMBL/GenBank/DDBJ databases">
        <authorList>
            <person name="Scholz U."/>
            <person name="Mascher M."/>
            <person name="Fiebig A."/>
        </authorList>
    </citation>
    <scope>NUCLEOTIDE SEQUENCE</scope>
</reference>
<proteinExistence type="predicted"/>
<sequence>MNFTAKGCQIKHVIELLFRKQPQAKAPYKMLSTYLEELKKQLK</sequence>